<accession>A0ABU5T481</accession>
<gene>
    <name evidence="1" type="ORF">SPF06_07040</name>
</gene>
<dbReference type="EMBL" id="JAYGGQ010000004">
    <property type="protein sequence ID" value="MEA5454472.1"/>
    <property type="molecule type" value="Genomic_DNA"/>
</dbReference>
<reference evidence="1 2" key="1">
    <citation type="submission" date="2023-12" db="EMBL/GenBank/DDBJ databases">
        <title>Sinomonas terricola sp. nov, isolated from litchi orchard soil in Guangdong, PR China.</title>
        <authorList>
            <person name="Jiaxin W."/>
            <person name="Yang Z."/>
            <person name="Honghui Z."/>
        </authorList>
    </citation>
    <scope>NUCLEOTIDE SEQUENCE [LARGE SCALE GENOMIC DNA]</scope>
    <source>
        <strain evidence="1 2">JGH33</strain>
    </source>
</reference>
<dbReference type="RefSeq" id="WP_323278317.1">
    <property type="nucleotide sequence ID" value="NZ_JAYGGQ010000004.1"/>
</dbReference>
<name>A0ABU5T481_9MICC</name>
<dbReference type="Proteomes" id="UP001304769">
    <property type="component" value="Unassembled WGS sequence"/>
</dbReference>
<protein>
    <recommendedName>
        <fullName evidence="3">HK97 gp10 family phage protein</fullName>
    </recommendedName>
</protein>
<sequence length="178" mass="19531">MADEVKIALAPESLALIRRMAKEAEPTLRREVNRTLRGSGSAAVAAVKAAVLGDKPPKANQRSKAATRLRGARYGAGRSQDVLRRGIAGGVAVRVRGGKYPGIRIVSTDTKLSDQKKAMNRVYRLRNFRHPVFGSKRKWAAQHGKDFFYGPIRAKEDEFRQAVHEALQQAAEKLGGIS</sequence>
<evidence type="ECO:0000313" key="2">
    <source>
        <dbReference type="Proteomes" id="UP001304769"/>
    </source>
</evidence>
<evidence type="ECO:0000313" key="1">
    <source>
        <dbReference type="EMBL" id="MEA5454472.1"/>
    </source>
</evidence>
<evidence type="ECO:0008006" key="3">
    <source>
        <dbReference type="Google" id="ProtNLM"/>
    </source>
</evidence>
<organism evidence="1 2">
    <name type="scientific">Sinomonas terricola</name>
    <dbReference type="NCBI Taxonomy" id="3110330"/>
    <lineage>
        <taxon>Bacteria</taxon>
        <taxon>Bacillati</taxon>
        <taxon>Actinomycetota</taxon>
        <taxon>Actinomycetes</taxon>
        <taxon>Micrococcales</taxon>
        <taxon>Micrococcaceae</taxon>
        <taxon>Sinomonas</taxon>
    </lineage>
</organism>
<proteinExistence type="predicted"/>
<keyword evidence="2" id="KW-1185">Reference proteome</keyword>
<comment type="caution">
    <text evidence="1">The sequence shown here is derived from an EMBL/GenBank/DDBJ whole genome shotgun (WGS) entry which is preliminary data.</text>
</comment>